<dbReference type="EMBL" id="CAXKWB010137939">
    <property type="protein sequence ID" value="CAL4244954.1"/>
    <property type="molecule type" value="Genomic_DNA"/>
</dbReference>
<feature type="domain" description="RING-type" evidence="6">
    <location>
        <begin position="10"/>
        <end position="53"/>
    </location>
</feature>
<evidence type="ECO:0000256" key="1">
    <source>
        <dbReference type="ARBA" id="ARBA00022723"/>
    </source>
</evidence>
<dbReference type="PROSITE" id="PS00518">
    <property type="entry name" value="ZF_RING_1"/>
    <property type="match status" value="1"/>
</dbReference>
<organism evidence="7 8">
    <name type="scientific">Meganyctiphanes norvegica</name>
    <name type="common">Northern krill</name>
    <name type="synonym">Thysanopoda norvegica</name>
    <dbReference type="NCBI Taxonomy" id="48144"/>
    <lineage>
        <taxon>Eukaryota</taxon>
        <taxon>Metazoa</taxon>
        <taxon>Ecdysozoa</taxon>
        <taxon>Arthropoda</taxon>
        <taxon>Crustacea</taxon>
        <taxon>Multicrustacea</taxon>
        <taxon>Malacostraca</taxon>
        <taxon>Eumalacostraca</taxon>
        <taxon>Eucarida</taxon>
        <taxon>Euphausiacea</taxon>
        <taxon>Euphausiidae</taxon>
        <taxon>Meganyctiphanes</taxon>
    </lineage>
</organism>
<feature type="compositionally biased region" description="Polar residues" evidence="5">
    <location>
        <begin position="288"/>
        <end position="306"/>
    </location>
</feature>
<evidence type="ECO:0000256" key="5">
    <source>
        <dbReference type="SAM" id="MobiDB-lite"/>
    </source>
</evidence>
<comment type="caution">
    <text evidence="7">The sequence shown here is derived from an EMBL/GenBank/DDBJ whole genome shotgun (WGS) entry which is preliminary data.</text>
</comment>
<dbReference type="SMART" id="SM00184">
    <property type="entry name" value="RING"/>
    <property type="match status" value="1"/>
</dbReference>
<sequence>MDYSNSPVECAICSEDFNETTHRPKVLQCGHSFCCSCLERCFDEGEDSCGICRSPHNARSVNDIPVNFSMQNLLQMRSPLVVLKQDALKEAKQNLDHLTPVTDCLERVMDRKKEIITIMEVQVQNIQMKIAENKNILYLVQEYINDVKCLDSQLRDCIENVQTATEKRIILQESLDLQTKKEILNILIEDIKKYLISKELIQPFPGHLSSPHTLIHPLSTLATGPPSTHPASSQHQAPNQHLSALSQPLLEVNPPSCLPAPSQHLPAPSHPFPVPSQPLPTVYPPSIIQGSSQPLPSHNQPLHTPNTPHPAPNLTPPLFYPPVDHPTTIQPPPSPSQSLSNHTVLSHCLTHLLNPLQPAPNLTSPPFYPPIDHLTHTQPALDLSQPSILFTLRRQRSSISRHSPKSLRRF</sequence>
<dbReference type="GO" id="GO:0008270">
    <property type="term" value="F:zinc ion binding"/>
    <property type="evidence" value="ECO:0007669"/>
    <property type="project" value="UniProtKB-KW"/>
</dbReference>
<dbReference type="PANTHER" id="PTHR22791">
    <property type="entry name" value="RING-TYPE DOMAIN-CONTAINING PROTEIN"/>
    <property type="match status" value="1"/>
</dbReference>
<keyword evidence="3" id="KW-0862">Zinc</keyword>
<dbReference type="InterPro" id="IPR018957">
    <property type="entry name" value="Znf_C3HC4_RING-type"/>
</dbReference>
<evidence type="ECO:0000256" key="4">
    <source>
        <dbReference type="PROSITE-ProRule" id="PRU00175"/>
    </source>
</evidence>
<dbReference type="AlphaFoldDB" id="A0AAV2SUQ8"/>
<evidence type="ECO:0000256" key="3">
    <source>
        <dbReference type="ARBA" id="ARBA00022833"/>
    </source>
</evidence>
<evidence type="ECO:0000259" key="6">
    <source>
        <dbReference type="PROSITE" id="PS50089"/>
    </source>
</evidence>
<feature type="region of interest" description="Disordered" evidence="5">
    <location>
        <begin position="215"/>
        <end position="240"/>
    </location>
</feature>
<evidence type="ECO:0000313" key="8">
    <source>
        <dbReference type="Proteomes" id="UP001497623"/>
    </source>
</evidence>
<dbReference type="Pfam" id="PF00097">
    <property type="entry name" value="zf-C3HC4"/>
    <property type="match status" value="1"/>
</dbReference>
<proteinExistence type="predicted"/>
<keyword evidence="2 4" id="KW-0863">Zinc-finger</keyword>
<feature type="compositionally biased region" description="Pro residues" evidence="5">
    <location>
        <begin position="268"/>
        <end position="283"/>
    </location>
</feature>
<feature type="compositionally biased region" description="Polar residues" evidence="5">
    <location>
        <begin position="220"/>
        <end position="240"/>
    </location>
</feature>
<dbReference type="PROSITE" id="PS50089">
    <property type="entry name" value="ZF_RING_2"/>
    <property type="match status" value="1"/>
</dbReference>
<dbReference type="InterPro" id="IPR013083">
    <property type="entry name" value="Znf_RING/FYVE/PHD"/>
</dbReference>
<dbReference type="InterPro" id="IPR017907">
    <property type="entry name" value="Znf_RING_CS"/>
</dbReference>
<dbReference type="InterPro" id="IPR051435">
    <property type="entry name" value="RING_finger_E3_ubiq-ligases"/>
</dbReference>
<reference evidence="7 8" key="1">
    <citation type="submission" date="2024-05" db="EMBL/GenBank/DDBJ databases">
        <authorList>
            <person name="Wallberg A."/>
        </authorList>
    </citation>
    <scope>NUCLEOTIDE SEQUENCE [LARGE SCALE GENOMIC DNA]</scope>
</reference>
<evidence type="ECO:0000256" key="2">
    <source>
        <dbReference type="ARBA" id="ARBA00022771"/>
    </source>
</evidence>
<dbReference type="PANTHER" id="PTHR22791:SF6">
    <property type="entry name" value="RING-TYPE DOMAIN-CONTAINING PROTEIN"/>
    <property type="match status" value="1"/>
</dbReference>
<dbReference type="Proteomes" id="UP001497623">
    <property type="component" value="Unassembled WGS sequence"/>
</dbReference>
<dbReference type="Gene3D" id="3.30.40.10">
    <property type="entry name" value="Zinc/RING finger domain, C3HC4 (zinc finger)"/>
    <property type="match status" value="1"/>
</dbReference>
<evidence type="ECO:0000313" key="7">
    <source>
        <dbReference type="EMBL" id="CAL4244954.1"/>
    </source>
</evidence>
<feature type="non-terminal residue" evidence="7">
    <location>
        <position position="410"/>
    </location>
</feature>
<gene>
    <name evidence="7" type="ORF">MNOR_LOCUS41007</name>
</gene>
<keyword evidence="1" id="KW-0479">Metal-binding</keyword>
<protein>
    <recommendedName>
        <fullName evidence="6">RING-type domain-containing protein</fullName>
    </recommendedName>
</protein>
<feature type="compositionally biased region" description="Pro residues" evidence="5">
    <location>
        <begin position="307"/>
        <end position="335"/>
    </location>
</feature>
<accession>A0AAV2SUQ8</accession>
<dbReference type="GO" id="GO:0016567">
    <property type="term" value="P:protein ubiquitination"/>
    <property type="evidence" value="ECO:0007669"/>
    <property type="project" value="TreeGrafter"/>
</dbReference>
<name>A0AAV2SUQ8_MEGNR</name>
<dbReference type="InterPro" id="IPR001841">
    <property type="entry name" value="Znf_RING"/>
</dbReference>
<keyword evidence="8" id="KW-1185">Reference proteome</keyword>
<dbReference type="SUPFAM" id="SSF57850">
    <property type="entry name" value="RING/U-box"/>
    <property type="match status" value="1"/>
</dbReference>
<feature type="region of interest" description="Disordered" evidence="5">
    <location>
        <begin position="253"/>
        <end position="342"/>
    </location>
</feature>
<dbReference type="GO" id="GO:0061630">
    <property type="term" value="F:ubiquitin protein ligase activity"/>
    <property type="evidence" value="ECO:0007669"/>
    <property type="project" value="TreeGrafter"/>
</dbReference>